<evidence type="ECO:0000259" key="4">
    <source>
        <dbReference type="Pfam" id="PF22244"/>
    </source>
</evidence>
<dbReference type="SUPFAM" id="SSF53474">
    <property type="entry name" value="alpha/beta-Hydrolases"/>
    <property type="match status" value="1"/>
</dbReference>
<proteinExistence type="predicted"/>
<gene>
    <name evidence="5" type="ORF">SDC9_34586</name>
</gene>
<dbReference type="EC" id="3.1.1.-" evidence="5"/>
<accession>A0A644VB98</accession>
<feature type="domain" description="4-O-methyl-glucuronoyl methylesterase-like" evidence="4">
    <location>
        <begin position="230"/>
        <end position="376"/>
    </location>
</feature>
<dbReference type="InterPro" id="IPR029058">
    <property type="entry name" value="AB_hydrolase_fold"/>
</dbReference>
<evidence type="ECO:0000256" key="3">
    <source>
        <dbReference type="ARBA" id="ARBA00022801"/>
    </source>
</evidence>
<protein>
    <submittedName>
        <fullName evidence="5">Carbohydrate esterase</fullName>
        <ecNumber evidence="5">3.1.1.-</ecNumber>
    </submittedName>
</protein>
<dbReference type="EMBL" id="VSSQ01000260">
    <property type="protein sequence ID" value="MPL88560.1"/>
    <property type="molecule type" value="Genomic_DNA"/>
</dbReference>
<keyword evidence="2" id="KW-0732">Signal</keyword>
<organism evidence="5">
    <name type="scientific">bioreactor metagenome</name>
    <dbReference type="NCBI Taxonomy" id="1076179"/>
    <lineage>
        <taxon>unclassified sequences</taxon>
        <taxon>metagenomes</taxon>
        <taxon>ecological metagenomes</taxon>
    </lineage>
</organism>
<keyword evidence="3 5" id="KW-0378">Hydrolase</keyword>
<dbReference type="Gene3D" id="3.40.50.1820">
    <property type="entry name" value="alpha/beta hydrolase"/>
    <property type="match status" value="1"/>
</dbReference>
<dbReference type="AlphaFoldDB" id="A0A644VB98"/>
<dbReference type="Pfam" id="PF22244">
    <property type="entry name" value="GCE_fung"/>
    <property type="match status" value="1"/>
</dbReference>
<reference evidence="5" key="1">
    <citation type="submission" date="2019-08" db="EMBL/GenBank/DDBJ databases">
        <authorList>
            <person name="Kucharzyk K."/>
            <person name="Murdoch R.W."/>
            <person name="Higgins S."/>
            <person name="Loffler F."/>
        </authorList>
    </citation>
    <scope>NUCLEOTIDE SEQUENCE</scope>
</reference>
<name>A0A644VB98_9ZZZZ</name>
<evidence type="ECO:0000256" key="1">
    <source>
        <dbReference type="ARBA" id="ARBA00022487"/>
    </source>
</evidence>
<sequence>MVTEKRILLIMFLLLALTGNSQRYKVNYEESDVKPYSLPSLLTSQGGMVINNVEDWEVFRKPEIFHALETHIYGRVPGALDSMEVVVKESNGKALNGIAKRKQLTLVLTKDQKKLQVEVLIYLPKTDKKVPVFLGYNFYGNQGITDDKNVYITNSWIPVRPQIGLSSHKANEDSRGINKRRWPIEKIVKAGYGVVTLYCGDIDPDWDNFEDGIHALFYNKGQNKPRPDEWATIAAWSWGLSRVMDYLETDDQIDHEKVIVLGHSRLGKTALWAAASDTRFAACISNNSGCMGASLSRRNYGETVEVINTAFPHWFCGNFKKYSKKEYMLPVDQHMVMALIAPRPLYVASASEDRWADPKGEFLSAKHASVVYNLYGIAGLICSEMPEIDSPLIDVVSYHVRTGIHDVTDFDWDQYILFANKNIMNK</sequence>
<evidence type="ECO:0000256" key="2">
    <source>
        <dbReference type="ARBA" id="ARBA00022729"/>
    </source>
</evidence>
<dbReference type="InterPro" id="IPR054579">
    <property type="entry name" value="GCE-like_dom"/>
</dbReference>
<comment type="caution">
    <text evidence="5">The sequence shown here is derived from an EMBL/GenBank/DDBJ whole genome shotgun (WGS) entry which is preliminary data.</text>
</comment>
<dbReference type="GO" id="GO:0052689">
    <property type="term" value="F:carboxylic ester hydrolase activity"/>
    <property type="evidence" value="ECO:0007669"/>
    <property type="project" value="UniProtKB-KW"/>
</dbReference>
<evidence type="ECO:0000313" key="5">
    <source>
        <dbReference type="EMBL" id="MPL88560.1"/>
    </source>
</evidence>
<keyword evidence="1" id="KW-0719">Serine esterase</keyword>